<feature type="transmembrane region" description="Helical" evidence="1">
    <location>
        <begin position="135"/>
        <end position="154"/>
    </location>
</feature>
<dbReference type="SMART" id="SM00014">
    <property type="entry name" value="acidPPc"/>
    <property type="match status" value="1"/>
</dbReference>
<evidence type="ECO:0000259" key="2">
    <source>
        <dbReference type="SMART" id="SM00014"/>
    </source>
</evidence>
<reference evidence="3 4" key="1">
    <citation type="submission" date="2017-07" db="EMBL/GenBank/DDBJ databases">
        <authorList>
            <person name="Sun Z.S."/>
            <person name="Albrecht U."/>
            <person name="Echele G."/>
            <person name="Lee C.C."/>
        </authorList>
    </citation>
    <scope>NUCLEOTIDE SEQUENCE [LARGE SCALE GENOMIC DNA]</scope>
    <source>
        <strain evidence="4">type strain: KCTC 22618</strain>
    </source>
</reference>
<feature type="domain" description="Phosphatidic acid phosphatase type 2/haloperoxidase" evidence="2">
    <location>
        <begin position="61"/>
        <end position="175"/>
    </location>
</feature>
<dbReference type="InterPro" id="IPR000326">
    <property type="entry name" value="PAP2/HPO"/>
</dbReference>
<evidence type="ECO:0000313" key="3">
    <source>
        <dbReference type="EMBL" id="SNR16824.1"/>
    </source>
</evidence>
<dbReference type="PANTHER" id="PTHR14969:SF13">
    <property type="entry name" value="AT30094P"/>
    <property type="match status" value="1"/>
</dbReference>
<dbReference type="Gene3D" id="1.20.144.10">
    <property type="entry name" value="Phosphatidic acid phosphatase type 2/haloperoxidase"/>
    <property type="match status" value="2"/>
</dbReference>
<organism evidence="3 4">
    <name type="scientific">Tenacibaculum jejuense</name>
    <dbReference type="NCBI Taxonomy" id="584609"/>
    <lineage>
        <taxon>Bacteria</taxon>
        <taxon>Pseudomonadati</taxon>
        <taxon>Bacteroidota</taxon>
        <taxon>Flavobacteriia</taxon>
        <taxon>Flavobacteriales</taxon>
        <taxon>Flavobacteriaceae</taxon>
        <taxon>Tenacibaculum</taxon>
    </lineage>
</organism>
<proteinExistence type="predicted"/>
<keyword evidence="1" id="KW-1133">Transmembrane helix</keyword>
<evidence type="ECO:0000256" key="1">
    <source>
        <dbReference type="SAM" id="Phobius"/>
    </source>
</evidence>
<evidence type="ECO:0000313" key="4">
    <source>
        <dbReference type="Proteomes" id="UP000215214"/>
    </source>
</evidence>
<dbReference type="InterPro" id="IPR036938">
    <property type="entry name" value="PAP2/HPO_sf"/>
</dbReference>
<dbReference type="OrthoDB" id="9789113at2"/>
<dbReference type="AlphaFoldDB" id="A0A238UEC0"/>
<dbReference type="EMBL" id="LT899436">
    <property type="protein sequence ID" value="SNR16824.1"/>
    <property type="molecule type" value="Genomic_DNA"/>
</dbReference>
<keyword evidence="1" id="KW-0812">Transmembrane</keyword>
<dbReference type="PANTHER" id="PTHR14969">
    <property type="entry name" value="SPHINGOSINE-1-PHOSPHATE PHOSPHOHYDROLASE"/>
    <property type="match status" value="1"/>
</dbReference>
<sequence length="190" mass="22245">MLDTLIAKDKALLIYLNNLGNEQWDNLWLWITHQFNWIPLFVVILGLITWKFGVKKTLFTLLFIAIFVAFSDQFTNLIKNLTGRTRPCNAIDMQEYLRQFSYKPRGKSFWSGHASLSTTFTTFIILLLRNKIKYIYVLILFPLVFGYSRLYLGVHYPIDVSAGYISGIILGTLFYKLYKVIFLKVFKESL</sequence>
<keyword evidence="4" id="KW-1185">Reference proteome</keyword>
<dbReference type="Proteomes" id="UP000215214">
    <property type="component" value="Chromosome TJEJU"/>
</dbReference>
<accession>A0A238UEC0</accession>
<gene>
    <name evidence="3" type="ORF">TJEJU_3170</name>
</gene>
<dbReference type="SUPFAM" id="SSF48317">
    <property type="entry name" value="Acid phosphatase/Vanadium-dependent haloperoxidase"/>
    <property type="match status" value="1"/>
</dbReference>
<dbReference type="KEGG" id="tje:TJEJU_3170"/>
<keyword evidence="1" id="KW-0472">Membrane</keyword>
<dbReference type="Pfam" id="PF01569">
    <property type="entry name" value="PAP2"/>
    <property type="match status" value="1"/>
</dbReference>
<feature type="transmembrane region" description="Helical" evidence="1">
    <location>
        <begin position="160"/>
        <end position="178"/>
    </location>
</feature>
<name>A0A238UEC0_9FLAO</name>
<feature type="transmembrane region" description="Helical" evidence="1">
    <location>
        <begin position="109"/>
        <end position="128"/>
    </location>
</feature>
<feature type="transmembrane region" description="Helical" evidence="1">
    <location>
        <begin position="27"/>
        <end position="50"/>
    </location>
</feature>
<feature type="transmembrane region" description="Helical" evidence="1">
    <location>
        <begin position="57"/>
        <end position="74"/>
    </location>
</feature>
<protein>
    <submittedName>
        <fullName evidence="3">PAP2 superfamily protein</fullName>
    </submittedName>
</protein>